<dbReference type="EMBL" id="OZ037947">
    <property type="protein sequence ID" value="CAL1706326.1"/>
    <property type="molecule type" value="Genomic_DNA"/>
</dbReference>
<accession>A0ABP1DEQ5</accession>
<dbReference type="Proteomes" id="UP001497453">
    <property type="component" value="Chromosome 4"/>
</dbReference>
<protein>
    <recommendedName>
        <fullName evidence="4">Protein kinase domain-containing protein</fullName>
    </recommendedName>
</protein>
<feature type="region of interest" description="Disordered" evidence="1">
    <location>
        <begin position="171"/>
        <end position="245"/>
    </location>
</feature>
<evidence type="ECO:0000256" key="1">
    <source>
        <dbReference type="SAM" id="MobiDB-lite"/>
    </source>
</evidence>
<evidence type="ECO:0000313" key="2">
    <source>
        <dbReference type="EMBL" id="CAL1706326.1"/>
    </source>
</evidence>
<dbReference type="InterPro" id="IPR052396">
    <property type="entry name" value="Meiotic_Drive_Suppr_Kinase"/>
</dbReference>
<feature type="compositionally biased region" description="Acidic residues" evidence="1">
    <location>
        <begin position="178"/>
        <end position="208"/>
    </location>
</feature>
<keyword evidence="3" id="KW-1185">Reference proteome</keyword>
<dbReference type="PANTHER" id="PTHR37171">
    <property type="entry name" value="SERINE/THREONINE-PROTEIN KINASE YRZF-RELATED"/>
    <property type="match status" value="1"/>
</dbReference>
<name>A0ABP1DEQ5_9APHY</name>
<reference evidence="3" key="1">
    <citation type="submission" date="2024-04" db="EMBL/GenBank/DDBJ databases">
        <authorList>
            <person name="Shaw F."/>
            <person name="Minotto A."/>
        </authorList>
    </citation>
    <scope>NUCLEOTIDE SEQUENCE [LARGE SCALE GENOMIC DNA]</scope>
</reference>
<organism evidence="2 3">
    <name type="scientific">Somion occarium</name>
    <dbReference type="NCBI Taxonomy" id="3059160"/>
    <lineage>
        <taxon>Eukaryota</taxon>
        <taxon>Fungi</taxon>
        <taxon>Dikarya</taxon>
        <taxon>Basidiomycota</taxon>
        <taxon>Agaricomycotina</taxon>
        <taxon>Agaricomycetes</taxon>
        <taxon>Polyporales</taxon>
        <taxon>Cerrenaceae</taxon>
        <taxon>Somion</taxon>
    </lineage>
</organism>
<feature type="compositionally biased region" description="Basic and acidic residues" evidence="1">
    <location>
        <begin position="224"/>
        <end position="240"/>
    </location>
</feature>
<dbReference type="PANTHER" id="PTHR37171:SF1">
    <property type="entry name" value="SERINE_THREONINE-PROTEIN KINASE YRZF-RELATED"/>
    <property type="match status" value="1"/>
</dbReference>
<evidence type="ECO:0000313" key="3">
    <source>
        <dbReference type="Proteomes" id="UP001497453"/>
    </source>
</evidence>
<proteinExistence type="predicted"/>
<gene>
    <name evidence="2" type="ORF">GFSPODELE1_LOCUS5824</name>
</gene>
<sequence length="365" mass="41374">MPTSDNQRKVVPANAFSNVVLSGVAKDVPSSTPRDIILTGGKPRPNKPFMLDGYTSRPPKRLPSRLPPPGNMKLHLAIGNKIGRGRVARVFEATVDLDKSSPELASMALPPLVVKISRREDAKKLAREAYYYEEMECLQGSVIPRFYGLFEATIPPEVEFVPWVYDKFNPTTRRYDDSGSESEEEREDTSDDDSDDDDGGSFEDDNNDDDKSNADPDGDDDSEDYHSDSDDDDERNRDNDPPVVPRPTLVSILVLERVGGRMPIGQRLPPALLEELDEMYSDLAKLGVDHVDIRYFNILRAPEPLPDLPSLPSPFTQRTYNWRLVDFDNSFKTNRPLNMWFGYYHCVLDRLLANLPYGDIYEPWE</sequence>
<feature type="region of interest" description="Disordered" evidence="1">
    <location>
        <begin position="47"/>
        <end position="69"/>
    </location>
</feature>
<evidence type="ECO:0008006" key="4">
    <source>
        <dbReference type="Google" id="ProtNLM"/>
    </source>
</evidence>